<dbReference type="Proteomes" id="UP000595437">
    <property type="component" value="Chromosome 11"/>
</dbReference>
<proteinExistence type="predicted"/>
<accession>A0A7T8K0C7</accession>
<keyword evidence="2" id="KW-1185">Reference proteome</keyword>
<evidence type="ECO:0000313" key="1">
    <source>
        <dbReference type="EMBL" id="QQP41828.1"/>
    </source>
</evidence>
<name>A0A7T8K0C7_CALRO</name>
<gene>
    <name evidence="1" type="ORF">FKW44_016303</name>
</gene>
<dbReference type="AlphaFoldDB" id="A0A7T8K0C7"/>
<dbReference type="EMBL" id="CP045900">
    <property type="protein sequence ID" value="QQP41828.1"/>
    <property type="molecule type" value="Genomic_DNA"/>
</dbReference>
<reference evidence="2" key="1">
    <citation type="submission" date="2021-01" db="EMBL/GenBank/DDBJ databases">
        <title>Caligus Genome Assembly.</title>
        <authorList>
            <person name="Gallardo-Escarate C."/>
        </authorList>
    </citation>
    <scope>NUCLEOTIDE SEQUENCE [LARGE SCALE GENOMIC DNA]</scope>
</reference>
<protein>
    <submittedName>
        <fullName evidence="1">Uncharacterized protein</fullName>
    </submittedName>
</protein>
<sequence length="86" mass="9245">MVPEFGRSWPRAPHSPILAPCHAPPAWQPLASGSADMIAVSVVRPAITISAPVSSAAWIAPPLQGPRYWSKTTRRHPIFPVRGSAE</sequence>
<organism evidence="1 2">
    <name type="scientific">Caligus rogercresseyi</name>
    <name type="common">Sea louse</name>
    <dbReference type="NCBI Taxonomy" id="217165"/>
    <lineage>
        <taxon>Eukaryota</taxon>
        <taxon>Metazoa</taxon>
        <taxon>Ecdysozoa</taxon>
        <taxon>Arthropoda</taxon>
        <taxon>Crustacea</taxon>
        <taxon>Multicrustacea</taxon>
        <taxon>Hexanauplia</taxon>
        <taxon>Copepoda</taxon>
        <taxon>Siphonostomatoida</taxon>
        <taxon>Caligidae</taxon>
        <taxon>Caligus</taxon>
    </lineage>
</organism>
<evidence type="ECO:0000313" key="2">
    <source>
        <dbReference type="Proteomes" id="UP000595437"/>
    </source>
</evidence>